<keyword evidence="5" id="KW-1185">Reference proteome</keyword>
<evidence type="ECO:0000259" key="3">
    <source>
        <dbReference type="Pfam" id="PF08338"/>
    </source>
</evidence>
<comment type="similarity">
    <text evidence="1">Belongs to the NAD(P)-dependent epimerase/dehydratase family. SDR39U1 subfamily.</text>
</comment>
<dbReference type="NCBIfam" id="TIGR01777">
    <property type="entry name" value="yfcH"/>
    <property type="match status" value="1"/>
</dbReference>
<evidence type="ECO:0000313" key="4">
    <source>
        <dbReference type="EMBL" id="SFD26186.1"/>
    </source>
</evidence>
<dbReference type="InterPro" id="IPR036291">
    <property type="entry name" value="NAD(P)-bd_dom_sf"/>
</dbReference>
<dbReference type="Pfam" id="PF01370">
    <property type="entry name" value="Epimerase"/>
    <property type="match status" value="1"/>
</dbReference>
<dbReference type="Pfam" id="PF08338">
    <property type="entry name" value="DUF1731"/>
    <property type="match status" value="1"/>
</dbReference>
<dbReference type="AlphaFoldDB" id="A0A1I1QVR3"/>
<dbReference type="PANTHER" id="PTHR11092">
    <property type="entry name" value="SUGAR NUCLEOTIDE EPIMERASE RELATED"/>
    <property type="match status" value="1"/>
</dbReference>
<dbReference type="InterPro" id="IPR001509">
    <property type="entry name" value="Epimerase_deHydtase"/>
</dbReference>
<dbReference type="STRING" id="1123010.SAMN02745724_04033"/>
<dbReference type="InterPro" id="IPR010099">
    <property type="entry name" value="SDR39U1"/>
</dbReference>
<proteinExistence type="inferred from homology"/>
<feature type="domain" description="NAD-dependent epimerase/dehydratase" evidence="2">
    <location>
        <begin position="3"/>
        <end position="221"/>
    </location>
</feature>
<dbReference type="SUPFAM" id="SSF51735">
    <property type="entry name" value="NAD(P)-binding Rossmann-fold domains"/>
    <property type="match status" value="1"/>
</dbReference>
<dbReference type="Proteomes" id="UP000198862">
    <property type="component" value="Unassembled WGS sequence"/>
</dbReference>
<sequence>MNILITGGTGLIGSALIPFLNNHHKITVLTRNQNKVYIKIGSHIKAISQLSEIDFNQLDIIINLAGEAIVDKRWDQKQKQKIEHSRWHLTQQIVDEITKAKNPPHTFISGSAIGFYGRQNEHPIDETFNNCTHEFSHTLCKKWESIALGACSEHTRVCILRTGIVLSSQGGALCKMLPAYKYALGGPIANGEQMMSWIHIDDMLGLIIYLIEETNLQGIFNATAPNPVSNEEFSRLLAGSLKRPHFLRVPAKVLTLLLGEMAELLIYGQNVQPKNIIAAGYRFHYPQLKEAFTHLLRQHS</sequence>
<protein>
    <recommendedName>
        <fullName evidence="6">TIGR01777 family protein</fullName>
    </recommendedName>
</protein>
<reference evidence="4 5" key="1">
    <citation type="submission" date="2016-10" db="EMBL/GenBank/DDBJ databases">
        <authorList>
            <person name="de Groot N.N."/>
        </authorList>
    </citation>
    <scope>NUCLEOTIDE SEQUENCE [LARGE SCALE GENOMIC DNA]</scope>
    <source>
        <strain evidence="4 5">DSM 6059</strain>
    </source>
</reference>
<evidence type="ECO:0000259" key="2">
    <source>
        <dbReference type="Pfam" id="PF01370"/>
    </source>
</evidence>
<evidence type="ECO:0000313" key="5">
    <source>
        <dbReference type="Proteomes" id="UP000198862"/>
    </source>
</evidence>
<dbReference type="Gene3D" id="3.40.50.720">
    <property type="entry name" value="NAD(P)-binding Rossmann-like Domain"/>
    <property type="match status" value="1"/>
</dbReference>
<dbReference type="InterPro" id="IPR013549">
    <property type="entry name" value="DUF1731"/>
</dbReference>
<gene>
    <name evidence="4" type="ORF">SAMN02745724_04033</name>
</gene>
<dbReference type="EMBL" id="FOLO01000044">
    <property type="protein sequence ID" value="SFD26186.1"/>
    <property type="molecule type" value="Genomic_DNA"/>
</dbReference>
<dbReference type="OrthoDB" id="9801773at2"/>
<name>A0A1I1QVR3_9GAMM</name>
<dbReference type="PANTHER" id="PTHR11092:SF0">
    <property type="entry name" value="EPIMERASE FAMILY PROTEIN SDR39U1"/>
    <property type="match status" value="1"/>
</dbReference>
<accession>A0A1I1QVR3</accession>
<feature type="domain" description="DUF1731" evidence="3">
    <location>
        <begin position="249"/>
        <end position="295"/>
    </location>
</feature>
<dbReference type="RefSeq" id="WP_091988886.1">
    <property type="nucleotide sequence ID" value="NZ_FOLO01000044.1"/>
</dbReference>
<evidence type="ECO:0000256" key="1">
    <source>
        <dbReference type="ARBA" id="ARBA00009353"/>
    </source>
</evidence>
<organism evidence="4 5">
    <name type="scientific">Pseudoalteromonas denitrificans DSM 6059</name>
    <dbReference type="NCBI Taxonomy" id="1123010"/>
    <lineage>
        <taxon>Bacteria</taxon>
        <taxon>Pseudomonadati</taxon>
        <taxon>Pseudomonadota</taxon>
        <taxon>Gammaproteobacteria</taxon>
        <taxon>Alteromonadales</taxon>
        <taxon>Pseudoalteromonadaceae</taxon>
        <taxon>Pseudoalteromonas</taxon>
    </lineage>
</organism>
<evidence type="ECO:0008006" key="6">
    <source>
        <dbReference type="Google" id="ProtNLM"/>
    </source>
</evidence>